<dbReference type="InterPro" id="IPR013767">
    <property type="entry name" value="PAS_fold"/>
</dbReference>
<evidence type="ECO:0000256" key="4">
    <source>
        <dbReference type="ARBA" id="ARBA00022475"/>
    </source>
</evidence>
<dbReference type="SUPFAM" id="SSF55874">
    <property type="entry name" value="ATPase domain of HSP90 chaperone/DNA topoisomerase II/histidine kinase"/>
    <property type="match status" value="1"/>
</dbReference>
<dbReference type="Pfam" id="PF02518">
    <property type="entry name" value="HATPase_c"/>
    <property type="match status" value="1"/>
</dbReference>
<evidence type="ECO:0000256" key="5">
    <source>
        <dbReference type="ARBA" id="ARBA00022553"/>
    </source>
</evidence>
<proteinExistence type="predicted"/>
<dbReference type="InterPro" id="IPR033463">
    <property type="entry name" value="sCache_3"/>
</dbReference>
<evidence type="ECO:0000313" key="15">
    <source>
        <dbReference type="EMBL" id="SDM19768.1"/>
    </source>
</evidence>
<dbReference type="InterPro" id="IPR016120">
    <property type="entry name" value="Sig_transdc_His_kin_SpoOB"/>
</dbReference>
<dbReference type="GO" id="GO:0005524">
    <property type="term" value="F:ATP binding"/>
    <property type="evidence" value="ECO:0007669"/>
    <property type="project" value="UniProtKB-KW"/>
</dbReference>
<comment type="subcellular location">
    <subcellularLocation>
        <location evidence="2">Cell membrane</location>
        <topology evidence="2">Multi-pass membrane protein</topology>
    </subcellularLocation>
</comment>
<dbReference type="InterPro" id="IPR039506">
    <property type="entry name" value="SPOB_a"/>
</dbReference>
<keyword evidence="12" id="KW-0902">Two-component regulatory system</keyword>
<dbReference type="InterPro" id="IPR003594">
    <property type="entry name" value="HATPase_dom"/>
</dbReference>
<dbReference type="Pfam" id="PF17203">
    <property type="entry name" value="sCache_3_2"/>
    <property type="match status" value="1"/>
</dbReference>
<evidence type="ECO:0000256" key="10">
    <source>
        <dbReference type="ARBA" id="ARBA00022840"/>
    </source>
</evidence>
<comment type="catalytic activity">
    <reaction evidence="1">
        <text>ATP + protein L-histidine = ADP + protein N-phospho-L-histidine.</text>
        <dbReference type="EC" id="2.7.13.3"/>
    </reaction>
</comment>
<dbReference type="SUPFAM" id="SSF55785">
    <property type="entry name" value="PYP-like sensor domain (PAS domain)"/>
    <property type="match status" value="1"/>
</dbReference>
<dbReference type="InterPro" id="IPR004358">
    <property type="entry name" value="Sig_transdc_His_kin-like_C"/>
</dbReference>
<keyword evidence="7" id="KW-0812">Transmembrane</keyword>
<dbReference type="STRING" id="1137991.SAMN05660642_01828"/>
<dbReference type="Pfam" id="PF14689">
    <property type="entry name" value="SPOB_a"/>
    <property type="match status" value="1"/>
</dbReference>
<dbReference type="GO" id="GO:0006355">
    <property type="term" value="P:regulation of DNA-templated transcription"/>
    <property type="evidence" value="ECO:0007669"/>
    <property type="project" value="InterPro"/>
</dbReference>
<dbReference type="EC" id="2.7.13.3" evidence="3"/>
<dbReference type="SUPFAM" id="SSF103190">
    <property type="entry name" value="Sensory domain-like"/>
    <property type="match status" value="1"/>
</dbReference>
<evidence type="ECO:0000313" key="16">
    <source>
        <dbReference type="Proteomes" id="UP000198680"/>
    </source>
</evidence>
<evidence type="ECO:0000259" key="14">
    <source>
        <dbReference type="PROSITE" id="PS50109"/>
    </source>
</evidence>
<dbReference type="AlphaFoldDB" id="A0A1G9R955"/>
<name>A0A1G9R955_9ACTN</name>
<dbReference type="PROSITE" id="PS50109">
    <property type="entry name" value="HIS_KIN"/>
    <property type="match status" value="1"/>
</dbReference>
<dbReference type="EMBL" id="FNHE01000004">
    <property type="protein sequence ID" value="SDM19768.1"/>
    <property type="molecule type" value="Genomic_DNA"/>
</dbReference>
<dbReference type="GO" id="GO:0000155">
    <property type="term" value="F:phosphorelay sensor kinase activity"/>
    <property type="evidence" value="ECO:0007669"/>
    <property type="project" value="InterPro"/>
</dbReference>
<dbReference type="InterPro" id="IPR036890">
    <property type="entry name" value="HATPase_C_sf"/>
</dbReference>
<sequence length="535" mass="56063">MNRRLSLAGQLLALQVVIVCVVLVGVAAVTVAQSMQRAEEVEGRRALEIAETLANSSATRTAVELGRVEYVRITAEESRSTSGSADVVVAGVDRTVLASADPELLGRPLDLGASRVLEGRSWVGDVELPGGHAAVAMAPVYAARGDRVLGLVAVQRRYPGVLGSLEEAAPNLLTYLGLASALGIGGSLLVARRVKRQTLGLEPAEIAGLVEHRDAMLHGIREGVVGLDLRGRVTLVNDEAIRLLRIPGNALGRTLEELGVAEEVRAALLSTGVERDRAVGSAGRVLVVNRLPLTSRGRPLGSVTTLRDRTELLELRRELELTRHVTDTLRAQAHEFDNRLHTIAGLIELGEAEEAVRFVHRISSSRSEFGAAVTDAVRDPALAALLIAKASQAAELGVDLRVAPHSALPVLSPELSTDVATVVGNLVDNALDAASGAAERWVEVGLGLVDDEVDVVVRDSGPGVPPGMEAEVFRRGVSTKEGRSTDEAGVPGGRGIGLSLVQLVCTRRGGEVTASSSDGSVFTARIPVGASLVDA</sequence>
<gene>
    <name evidence="15" type="ORF">SAMN05660642_01828</name>
</gene>
<feature type="domain" description="Histidine kinase" evidence="14">
    <location>
        <begin position="331"/>
        <end position="530"/>
    </location>
</feature>
<evidence type="ECO:0000256" key="12">
    <source>
        <dbReference type="ARBA" id="ARBA00023012"/>
    </source>
</evidence>
<evidence type="ECO:0000256" key="11">
    <source>
        <dbReference type="ARBA" id="ARBA00022989"/>
    </source>
</evidence>
<dbReference type="Gene3D" id="1.10.287.130">
    <property type="match status" value="1"/>
</dbReference>
<keyword evidence="9 15" id="KW-0418">Kinase</keyword>
<dbReference type="InterPro" id="IPR029151">
    <property type="entry name" value="Sensor-like_sf"/>
</dbReference>
<evidence type="ECO:0000256" key="7">
    <source>
        <dbReference type="ARBA" id="ARBA00022692"/>
    </source>
</evidence>
<keyword evidence="8" id="KW-0547">Nucleotide-binding</keyword>
<keyword evidence="16" id="KW-1185">Reference proteome</keyword>
<dbReference type="Proteomes" id="UP000198680">
    <property type="component" value="Unassembled WGS sequence"/>
</dbReference>
<evidence type="ECO:0000256" key="6">
    <source>
        <dbReference type="ARBA" id="ARBA00022679"/>
    </source>
</evidence>
<dbReference type="PANTHER" id="PTHR43547">
    <property type="entry name" value="TWO-COMPONENT HISTIDINE KINASE"/>
    <property type="match status" value="1"/>
</dbReference>
<evidence type="ECO:0000256" key="2">
    <source>
        <dbReference type="ARBA" id="ARBA00004651"/>
    </source>
</evidence>
<dbReference type="GO" id="GO:0005886">
    <property type="term" value="C:plasma membrane"/>
    <property type="evidence" value="ECO:0007669"/>
    <property type="project" value="UniProtKB-SubCell"/>
</dbReference>
<dbReference type="OrthoDB" id="9792686at2"/>
<dbReference type="Pfam" id="PF00989">
    <property type="entry name" value="PAS"/>
    <property type="match status" value="1"/>
</dbReference>
<evidence type="ECO:0000256" key="9">
    <source>
        <dbReference type="ARBA" id="ARBA00022777"/>
    </source>
</evidence>
<keyword evidence="13" id="KW-0472">Membrane</keyword>
<keyword evidence="5" id="KW-0597">Phosphoprotein</keyword>
<protein>
    <recommendedName>
        <fullName evidence="3">histidine kinase</fullName>
        <ecNumber evidence="3">2.7.13.3</ecNumber>
    </recommendedName>
</protein>
<dbReference type="Gene3D" id="3.30.565.10">
    <property type="entry name" value="Histidine kinase-like ATPase, C-terminal domain"/>
    <property type="match status" value="1"/>
</dbReference>
<dbReference type="InterPro" id="IPR035965">
    <property type="entry name" value="PAS-like_dom_sf"/>
</dbReference>
<keyword evidence="6" id="KW-0808">Transferase</keyword>
<evidence type="ECO:0000256" key="13">
    <source>
        <dbReference type="ARBA" id="ARBA00023136"/>
    </source>
</evidence>
<dbReference type="SUPFAM" id="SSF55890">
    <property type="entry name" value="Sporulation response regulatory protein Spo0B"/>
    <property type="match status" value="1"/>
</dbReference>
<organism evidence="15 16">
    <name type="scientific">Geodermatophilus siccatus</name>
    <dbReference type="NCBI Taxonomy" id="1137991"/>
    <lineage>
        <taxon>Bacteria</taxon>
        <taxon>Bacillati</taxon>
        <taxon>Actinomycetota</taxon>
        <taxon>Actinomycetes</taxon>
        <taxon>Geodermatophilales</taxon>
        <taxon>Geodermatophilaceae</taxon>
        <taxon>Geodermatophilus</taxon>
    </lineage>
</organism>
<reference evidence="16" key="1">
    <citation type="submission" date="2016-10" db="EMBL/GenBank/DDBJ databases">
        <authorList>
            <person name="Varghese N."/>
            <person name="Submissions S."/>
        </authorList>
    </citation>
    <scope>NUCLEOTIDE SEQUENCE [LARGE SCALE GENOMIC DNA]</scope>
    <source>
        <strain evidence="16">DSM 45419</strain>
    </source>
</reference>
<keyword evidence="10" id="KW-0067">ATP-binding</keyword>
<accession>A0A1G9R955</accession>
<evidence type="ECO:0000256" key="1">
    <source>
        <dbReference type="ARBA" id="ARBA00000085"/>
    </source>
</evidence>
<dbReference type="InterPro" id="IPR000014">
    <property type="entry name" value="PAS"/>
</dbReference>
<dbReference type="SMART" id="SM00387">
    <property type="entry name" value="HATPase_c"/>
    <property type="match status" value="1"/>
</dbReference>
<dbReference type="Gene3D" id="3.30.450.20">
    <property type="entry name" value="PAS domain"/>
    <property type="match status" value="2"/>
</dbReference>
<dbReference type="PRINTS" id="PR00344">
    <property type="entry name" value="BCTRLSENSOR"/>
</dbReference>
<keyword evidence="11" id="KW-1133">Transmembrane helix</keyword>
<evidence type="ECO:0000256" key="8">
    <source>
        <dbReference type="ARBA" id="ARBA00022741"/>
    </source>
</evidence>
<keyword evidence="4" id="KW-1003">Cell membrane</keyword>
<dbReference type="RefSeq" id="WP_091216718.1">
    <property type="nucleotide sequence ID" value="NZ_FNHE01000004.1"/>
</dbReference>
<dbReference type="PANTHER" id="PTHR43547:SF10">
    <property type="entry name" value="SENSOR HISTIDINE KINASE DCUS"/>
    <property type="match status" value="1"/>
</dbReference>
<evidence type="ECO:0000256" key="3">
    <source>
        <dbReference type="ARBA" id="ARBA00012438"/>
    </source>
</evidence>
<dbReference type="CDD" id="cd00130">
    <property type="entry name" value="PAS"/>
    <property type="match status" value="1"/>
</dbReference>
<dbReference type="InterPro" id="IPR005467">
    <property type="entry name" value="His_kinase_dom"/>
</dbReference>